<dbReference type="PRINTS" id="PR00099">
    <property type="entry name" value="CPSGATASE"/>
</dbReference>
<evidence type="ECO:0000256" key="5">
    <source>
        <dbReference type="ARBA" id="ARBA00022741"/>
    </source>
</evidence>
<comment type="pathway">
    <text evidence="2 11">Amino-acid biosynthesis; L-arginine biosynthesis; carbamoyl phosphate from bicarbonate: step 1/1.</text>
</comment>
<evidence type="ECO:0000256" key="10">
    <source>
        <dbReference type="ARBA" id="ARBA00049285"/>
    </source>
</evidence>
<dbReference type="NCBIfam" id="NF009475">
    <property type="entry name" value="PRK12838.1"/>
    <property type="match status" value="1"/>
</dbReference>
<name>A0A6L5GPI8_9FIRM</name>
<accession>A0A6L5GPI8</accession>
<dbReference type="InterPro" id="IPR002474">
    <property type="entry name" value="CarbamoylP_synth_ssu_N"/>
</dbReference>
<evidence type="ECO:0000256" key="6">
    <source>
        <dbReference type="ARBA" id="ARBA00022840"/>
    </source>
</evidence>
<dbReference type="Pfam" id="PF00988">
    <property type="entry name" value="CPSase_sm_chain"/>
    <property type="match status" value="1"/>
</dbReference>
<evidence type="ECO:0000313" key="13">
    <source>
        <dbReference type="EMBL" id="MQM72175.1"/>
    </source>
</evidence>
<feature type="active site" description="Nucleophile" evidence="11">
    <location>
        <position position="258"/>
    </location>
</feature>
<comment type="caution">
    <text evidence="13">The sequence shown here is derived from an EMBL/GenBank/DDBJ whole genome shotgun (WGS) entry which is preliminary data.</text>
</comment>
<dbReference type="AlphaFoldDB" id="A0A6L5GPI8"/>
<dbReference type="UniPathway" id="UPA00070">
    <property type="reaction ID" value="UER00115"/>
</dbReference>
<dbReference type="FunFam" id="3.50.30.20:FF:000001">
    <property type="entry name" value="Carbamoyl-phosphate synthase small chain"/>
    <property type="match status" value="1"/>
</dbReference>
<dbReference type="GO" id="GO:0006541">
    <property type="term" value="P:glutamine metabolic process"/>
    <property type="evidence" value="ECO:0007669"/>
    <property type="project" value="InterPro"/>
</dbReference>
<dbReference type="GO" id="GO:0004088">
    <property type="term" value="F:carbamoyl-phosphate synthase (glutamine-hydrolyzing) activity"/>
    <property type="evidence" value="ECO:0007669"/>
    <property type="project" value="UniProtKB-UniRule"/>
</dbReference>
<keyword evidence="6 11" id="KW-0067">ATP-binding</keyword>
<feature type="active site" evidence="11">
    <location>
        <position position="345"/>
    </location>
</feature>
<comment type="subunit">
    <text evidence="11">Composed of two chains; the small (or glutamine) chain promotes the hydrolysis of glutamine to ammonia, which is used by the large (or ammonia) chain to synthesize carbamoyl phosphate. Tetramer of heterodimers (alpha,beta)4.</text>
</comment>
<dbReference type="InterPro" id="IPR006274">
    <property type="entry name" value="CarbamoylP_synth_ssu"/>
</dbReference>
<dbReference type="PROSITE" id="PS51273">
    <property type="entry name" value="GATASE_TYPE_1"/>
    <property type="match status" value="1"/>
</dbReference>
<dbReference type="PRINTS" id="PR00097">
    <property type="entry name" value="ANTSNTHASEII"/>
</dbReference>
<evidence type="ECO:0000256" key="1">
    <source>
        <dbReference type="ARBA" id="ARBA00004812"/>
    </source>
</evidence>
<dbReference type="PRINTS" id="PR00096">
    <property type="entry name" value="GATASE"/>
</dbReference>
<dbReference type="SUPFAM" id="SSF52317">
    <property type="entry name" value="Class I glutamine amidotransferase-like"/>
    <property type="match status" value="1"/>
</dbReference>
<dbReference type="HAMAP" id="MF_01209">
    <property type="entry name" value="CPSase_S_chain"/>
    <property type="match status" value="1"/>
</dbReference>
<evidence type="ECO:0000259" key="12">
    <source>
        <dbReference type="SMART" id="SM01097"/>
    </source>
</evidence>
<feature type="binding site" evidence="11">
    <location>
        <position position="230"/>
    </location>
    <ligand>
        <name>L-glutamine</name>
        <dbReference type="ChEBI" id="CHEBI:58359"/>
    </ligand>
</feature>
<dbReference type="EMBL" id="VOGB01000003">
    <property type="protein sequence ID" value="MQM72175.1"/>
    <property type="molecule type" value="Genomic_DNA"/>
</dbReference>
<comment type="catalytic activity">
    <reaction evidence="10 11">
        <text>L-glutamine + H2O = L-glutamate + NH4(+)</text>
        <dbReference type="Rhea" id="RHEA:15889"/>
        <dbReference type="ChEBI" id="CHEBI:15377"/>
        <dbReference type="ChEBI" id="CHEBI:28938"/>
        <dbReference type="ChEBI" id="CHEBI:29985"/>
        <dbReference type="ChEBI" id="CHEBI:58359"/>
    </reaction>
</comment>
<dbReference type="CDD" id="cd01744">
    <property type="entry name" value="GATase1_CPSase"/>
    <property type="match status" value="1"/>
</dbReference>
<feature type="binding site" evidence="11">
    <location>
        <position position="232"/>
    </location>
    <ligand>
        <name>L-glutamine</name>
        <dbReference type="ChEBI" id="CHEBI:58359"/>
    </ligand>
</feature>
<feature type="binding site" evidence="11">
    <location>
        <position position="303"/>
    </location>
    <ligand>
        <name>L-glutamine</name>
        <dbReference type="ChEBI" id="CHEBI:58359"/>
    </ligand>
</feature>
<dbReference type="EC" id="6.3.5.5" evidence="11"/>
<feature type="binding site" evidence="11">
    <location>
        <position position="259"/>
    </location>
    <ligand>
        <name>L-glutamine</name>
        <dbReference type="ChEBI" id="CHEBI:58359"/>
    </ligand>
</feature>
<feature type="active site" evidence="11">
    <location>
        <position position="343"/>
    </location>
</feature>
<sequence>MSYFKKDKRAYLLLADGSIYQGYHFGCEGTTIGEIVFTTGMTGYQEVLTDPSYCGQIVMQTYPLIGNYGINHSDMESSKSWVNGYIVREWCEAPSNFREAGTIDAFLKNQGKVGIWDVDTRQLTRKIRRQGTMNGAITTEDVYAHKDELLEKIRSYKIVNPVPKVSVSKLDWYYERENRANHVALMDFGYKHNILEKLLQFGCNVTVMPWDATIEDIRELNPDGIMLSNGPGDPTDNVKVIDNIKRFIDYGKPIFGICLGHQLMALANGAKTEKMPFGHRGLNQPVKDLTQDRVYITSQNHGYAVVNNTVDPSVGQITHINMNDGTCEGIAYPDIHAFTVQFHPEASAGPNDTRYLFEKFTDLMERGQEGCL</sequence>
<dbReference type="InterPro" id="IPR036480">
    <property type="entry name" value="CarbP_synth_ssu_N_sf"/>
</dbReference>
<evidence type="ECO:0000256" key="7">
    <source>
        <dbReference type="ARBA" id="ARBA00022962"/>
    </source>
</evidence>
<keyword evidence="11" id="KW-0055">Arginine biosynthesis</keyword>
<dbReference type="Gene3D" id="3.50.30.20">
    <property type="entry name" value="Carbamoyl-phosphate synthase small subunit, N-terminal domain"/>
    <property type="match status" value="1"/>
</dbReference>
<keyword evidence="11" id="KW-0028">Amino-acid biosynthesis</keyword>
<feature type="binding site" evidence="11">
    <location>
        <position position="262"/>
    </location>
    <ligand>
        <name>L-glutamine</name>
        <dbReference type="ChEBI" id="CHEBI:58359"/>
    </ligand>
</feature>
<dbReference type="GO" id="GO:0006526">
    <property type="term" value="P:L-arginine biosynthetic process"/>
    <property type="evidence" value="ECO:0007669"/>
    <property type="project" value="UniProtKB-UniRule"/>
</dbReference>
<dbReference type="PANTHER" id="PTHR43418">
    <property type="entry name" value="MULTIFUNCTIONAL TRYPTOPHAN BIOSYNTHESIS PROTEIN-RELATED"/>
    <property type="match status" value="1"/>
</dbReference>
<feature type="binding site" evidence="11">
    <location>
        <position position="302"/>
    </location>
    <ligand>
        <name>L-glutamine</name>
        <dbReference type="ChEBI" id="CHEBI:58359"/>
    </ligand>
</feature>
<comment type="catalytic activity">
    <reaction evidence="9 11">
        <text>hydrogencarbonate + L-glutamine + 2 ATP + H2O = carbamoyl phosphate + L-glutamate + 2 ADP + phosphate + 2 H(+)</text>
        <dbReference type="Rhea" id="RHEA:18633"/>
        <dbReference type="ChEBI" id="CHEBI:15377"/>
        <dbReference type="ChEBI" id="CHEBI:15378"/>
        <dbReference type="ChEBI" id="CHEBI:17544"/>
        <dbReference type="ChEBI" id="CHEBI:29985"/>
        <dbReference type="ChEBI" id="CHEBI:30616"/>
        <dbReference type="ChEBI" id="CHEBI:43474"/>
        <dbReference type="ChEBI" id="CHEBI:58228"/>
        <dbReference type="ChEBI" id="CHEBI:58359"/>
        <dbReference type="ChEBI" id="CHEBI:456216"/>
        <dbReference type="EC" id="6.3.5.5"/>
    </reaction>
</comment>
<comment type="pathway">
    <text evidence="1 11">Pyrimidine metabolism; UMP biosynthesis via de novo pathway; (S)-dihydroorotate from bicarbonate: step 1/3.</text>
</comment>
<dbReference type="InterPro" id="IPR035686">
    <property type="entry name" value="CPSase_GATase1"/>
</dbReference>
<comment type="function">
    <text evidence="11">Small subunit of the glutamine-dependent carbamoyl phosphate synthetase (CPSase). CPSase catalyzes the formation of carbamoyl phosphate from the ammonia moiety of glutamine, carbonate, and phosphate donated by ATP, constituting the first step of 2 biosynthetic pathways, one leading to arginine and/or urea and the other to pyrimidine nucleotides. The small subunit (glutamine amidotransferase) binds and cleaves glutamine to supply the large subunit with the substrate ammonia.</text>
</comment>
<dbReference type="SMART" id="SM01097">
    <property type="entry name" value="CPSase_sm_chain"/>
    <property type="match status" value="1"/>
</dbReference>
<dbReference type="InterPro" id="IPR017926">
    <property type="entry name" value="GATASE"/>
</dbReference>
<dbReference type="GO" id="GO:0006207">
    <property type="term" value="P:'de novo' pyrimidine nucleobase biosynthetic process"/>
    <property type="evidence" value="ECO:0007669"/>
    <property type="project" value="InterPro"/>
</dbReference>
<evidence type="ECO:0000256" key="11">
    <source>
        <dbReference type="HAMAP-Rule" id="MF_01209"/>
    </source>
</evidence>
<keyword evidence="4 11" id="KW-0436">Ligase</keyword>
<keyword evidence="7 11" id="KW-0315">Glutamine amidotransferase</keyword>
<dbReference type="GO" id="GO:0044205">
    <property type="term" value="P:'de novo' UMP biosynthetic process"/>
    <property type="evidence" value="ECO:0007669"/>
    <property type="project" value="UniProtKB-UniRule"/>
</dbReference>
<proteinExistence type="inferred from homology"/>
<keyword evidence="8 11" id="KW-0665">Pyrimidine biosynthesis</keyword>
<comment type="similarity">
    <text evidence="3 11">Belongs to the CarA family.</text>
</comment>
<evidence type="ECO:0000256" key="8">
    <source>
        <dbReference type="ARBA" id="ARBA00022975"/>
    </source>
</evidence>
<dbReference type="Pfam" id="PF00117">
    <property type="entry name" value="GATase"/>
    <property type="match status" value="1"/>
</dbReference>
<feature type="binding site" evidence="11">
    <location>
        <position position="300"/>
    </location>
    <ligand>
        <name>L-glutamine</name>
        <dbReference type="ChEBI" id="CHEBI:58359"/>
    </ligand>
</feature>
<dbReference type="InterPro" id="IPR050472">
    <property type="entry name" value="Anth_synth/Amidotransfase"/>
</dbReference>
<keyword evidence="14" id="KW-1185">Reference proteome</keyword>
<dbReference type="GO" id="GO:0005524">
    <property type="term" value="F:ATP binding"/>
    <property type="evidence" value="ECO:0007669"/>
    <property type="project" value="UniProtKB-UniRule"/>
</dbReference>
<protein>
    <recommendedName>
        <fullName evidence="11">Carbamoyl phosphate synthase small chain</fullName>
        <ecNumber evidence="11">6.3.5.5</ecNumber>
    </recommendedName>
    <alternativeName>
        <fullName evidence="11">Carbamoyl phosphate synthetase glutamine chain</fullName>
    </alternativeName>
</protein>
<gene>
    <name evidence="11 13" type="primary">carA</name>
    <name evidence="13" type="ORF">FRC53_01830</name>
</gene>
<feature type="domain" description="Carbamoyl-phosphate synthase small subunit N-terminal" evidence="12">
    <location>
        <begin position="8"/>
        <end position="138"/>
    </location>
</feature>
<evidence type="ECO:0000256" key="4">
    <source>
        <dbReference type="ARBA" id="ARBA00022598"/>
    </source>
</evidence>
<dbReference type="NCBIfam" id="TIGR01368">
    <property type="entry name" value="CPSaseIIsmall"/>
    <property type="match status" value="1"/>
</dbReference>
<keyword evidence="5 11" id="KW-0547">Nucleotide-binding</keyword>
<dbReference type="PANTHER" id="PTHR43418:SF7">
    <property type="entry name" value="CARBAMOYL-PHOSPHATE SYNTHASE SMALL CHAIN"/>
    <property type="match status" value="1"/>
</dbReference>
<organism evidence="13 14">
    <name type="scientific">Candidatus Pseudoramibacter fermentans</name>
    <dbReference type="NCBI Taxonomy" id="2594427"/>
    <lineage>
        <taxon>Bacteria</taxon>
        <taxon>Bacillati</taxon>
        <taxon>Bacillota</taxon>
        <taxon>Clostridia</taxon>
        <taxon>Eubacteriales</taxon>
        <taxon>Eubacteriaceae</taxon>
        <taxon>Pseudoramibacter</taxon>
    </lineage>
</organism>
<dbReference type="SUPFAM" id="SSF52021">
    <property type="entry name" value="Carbamoyl phosphate synthetase, small subunit N-terminal domain"/>
    <property type="match status" value="1"/>
</dbReference>
<feature type="region of interest" description="CPSase" evidence="11">
    <location>
        <begin position="1"/>
        <end position="182"/>
    </location>
</feature>
<dbReference type="Gene3D" id="3.40.50.880">
    <property type="match status" value="1"/>
</dbReference>
<evidence type="ECO:0000256" key="9">
    <source>
        <dbReference type="ARBA" id="ARBA00048816"/>
    </source>
</evidence>
<evidence type="ECO:0000256" key="3">
    <source>
        <dbReference type="ARBA" id="ARBA00007800"/>
    </source>
</evidence>
<dbReference type="UniPathway" id="UPA00068">
    <property type="reaction ID" value="UER00171"/>
</dbReference>
<feature type="binding site" evidence="11">
    <location>
        <position position="52"/>
    </location>
    <ligand>
        <name>L-glutamine</name>
        <dbReference type="ChEBI" id="CHEBI:58359"/>
    </ligand>
</feature>
<reference evidence="13" key="1">
    <citation type="journal article" date="2020" name="Appl. Environ. Microbiol.">
        <title>Medium-Chain Fatty Acid Synthesis by 'Candidatus Weimeria bifida' gen. nov., sp. nov., and 'Candidatus Pseudoramibacter fermentans' sp. nov.</title>
        <authorList>
            <person name="Scarborough M.J."/>
            <person name="Myers K.S."/>
            <person name="Donohue T.J."/>
            <person name="Noguera D.R."/>
        </authorList>
    </citation>
    <scope>NUCLEOTIDE SEQUENCE</scope>
    <source>
        <strain evidence="13">EUB1.1</strain>
    </source>
</reference>
<dbReference type="Proteomes" id="UP000473648">
    <property type="component" value="Unassembled WGS sequence"/>
</dbReference>
<evidence type="ECO:0000256" key="2">
    <source>
        <dbReference type="ARBA" id="ARBA00005077"/>
    </source>
</evidence>
<evidence type="ECO:0000313" key="14">
    <source>
        <dbReference type="Proteomes" id="UP000473648"/>
    </source>
</evidence>
<dbReference type="InterPro" id="IPR029062">
    <property type="entry name" value="Class_I_gatase-like"/>
</dbReference>